<dbReference type="OrthoDB" id="1114906at2"/>
<keyword evidence="3" id="KW-1185">Reference proteome</keyword>
<gene>
    <name evidence="2" type="ORF">GJ691_13330</name>
</gene>
<organism evidence="2 3">
    <name type="scientific">Maribacter luteus</name>
    <dbReference type="NCBI Taxonomy" id="2594478"/>
    <lineage>
        <taxon>Bacteria</taxon>
        <taxon>Pseudomonadati</taxon>
        <taxon>Bacteroidota</taxon>
        <taxon>Flavobacteriia</taxon>
        <taxon>Flavobacteriales</taxon>
        <taxon>Flavobacteriaceae</taxon>
        <taxon>Maribacter</taxon>
    </lineage>
</organism>
<reference evidence="2 3" key="1">
    <citation type="submission" date="2019-11" db="EMBL/GenBank/DDBJ databases">
        <title>Maribacter lutea sp. nov., a marine bacterium isolated from intertidal sand.</title>
        <authorList>
            <person name="Liu A."/>
        </authorList>
    </citation>
    <scope>NUCLEOTIDE SEQUENCE [LARGE SCALE GENOMIC DNA]</scope>
    <source>
        <strain evidence="2 3">RZ05</strain>
    </source>
</reference>
<dbReference type="EMBL" id="WKJH01000021">
    <property type="protein sequence ID" value="MRX65141.1"/>
    <property type="molecule type" value="Genomic_DNA"/>
</dbReference>
<feature type="domain" description="DUF6268" evidence="1">
    <location>
        <begin position="42"/>
        <end position="294"/>
    </location>
</feature>
<dbReference type="RefSeq" id="WP_154367683.1">
    <property type="nucleotide sequence ID" value="NZ_WKJH01000021.1"/>
</dbReference>
<sequence>MKEHGLSLVTILVFALILGRCGSTIQAQSPDIFRLEYMIMPKNNADAQLSRYKLVVNVPFKVRESDNFILGAEYNYLAYKLGSNEYFDSAGLESLHVVDLNMAYVYKRNEDWRYIGVLTPRLSSTLTNPLENGDVAINVTVGAFKERQNIDKPMRLVVGIAYNSTVSLRIPLPFVYYEKRFHPNWSYVVGLPKTGFKYHIDNNHLIQTEFILDGYFVNLQNNIILPNTGFAASISSSAALLTIGYQYNISKIMSFYGYIGHTVFQDGVLRDEDRNDIFTLNDEPSLYFRTGFRIGI</sequence>
<dbReference type="InterPro" id="IPR046235">
    <property type="entry name" value="DUF6268"/>
</dbReference>
<evidence type="ECO:0000313" key="2">
    <source>
        <dbReference type="EMBL" id="MRX65141.1"/>
    </source>
</evidence>
<dbReference type="Proteomes" id="UP000443153">
    <property type="component" value="Unassembled WGS sequence"/>
</dbReference>
<evidence type="ECO:0000259" key="1">
    <source>
        <dbReference type="Pfam" id="PF19783"/>
    </source>
</evidence>
<comment type="caution">
    <text evidence="2">The sequence shown here is derived from an EMBL/GenBank/DDBJ whole genome shotgun (WGS) entry which is preliminary data.</text>
</comment>
<evidence type="ECO:0000313" key="3">
    <source>
        <dbReference type="Proteomes" id="UP000443153"/>
    </source>
</evidence>
<name>A0A6I2MMR9_9FLAO</name>
<proteinExistence type="predicted"/>
<dbReference type="AlphaFoldDB" id="A0A6I2MMR9"/>
<accession>A0A6I2MMR9</accession>
<dbReference type="Pfam" id="PF19783">
    <property type="entry name" value="DUF6268"/>
    <property type="match status" value="1"/>
</dbReference>
<protein>
    <recommendedName>
        <fullName evidence="1">DUF6268 domain-containing protein</fullName>
    </recommendedName>
</protein>